<name>E3BH68_9VIBR</name>
<evidence type="ECO:0000313" key="3">
    <source>
        <dbReference type="Proteomes" id="UP000002943"/>
    </source>
</evidence>
<dbReference type="GO" id="GO:0005886">
    <property type="term" value="C:plasma membrane"/>
    <property type="evidence" value="ECO:0007669"/>
    <property type="project" value="UniProtKB-SubCell"/>
</dbReference>
<dbReference type="eggNOG" id="COG0759">
    <property type="taxonomic scope" value="Bacteria"/>
</dbReference>
<proteinExistence type="inferred from homology"/>
<evidence type="ECO:0000313" key="2">
    <source>
        <dbReference type="EMBL" id="EFP97591.1"/>
    </source>
</evidence>
<comment type="similarity">
    <text evidence="1">Belongs to the UPF0161 family.</text>
</comment>
<dbReference type="InterPro" id="IPR002696">
    <property type="entry name" value="Membr_insert_effic_factor_YidD"/>
</dbReference>
<organism evidence="2 3">
    <name type="scientific">Vibrio caribbeanicus ATCC BAA-2122</name>
    <dbReference type="NCBI Taxonomy" id="796620"/>
    <lineage>
        <taxon>Bacteria</taxon>
        <taxon>Pseudomonadati</taxon>
        <taxon>Pseudomonadota</taxon>
        <taxon>Gammaproteobacteria</taxon>
        <taxon>Vibrionales</taxon>
        <taxon>Vibrionaceae</taxon>
        <taxon>Vibrio</taxon>
    </lineage>
</organism>
<sequence length="85" mass="9534">MASPFSPLTWLAIGLVRLYRGLISPLIGPRCRFTPTCSEYAIEAFKLHGFIKGCWLTSKRLLKCHPCNKGGYDPVPPVSIQDRDK</sequence>
<dbReference type="Proteomes" id="UP000002943">
    <property type="component" value="Unassembled WGS sequence"/>
</dbReference>
<comment type="subcellular location">
    <subcellularLocation>
        <location evidence="1">Cell membrane</location>
        <topology evidence="1">Peripheral membrane protein</topology>
        <orientation evidence="1">Cytoplasmic side</orientation>
    </subcellularLocation>
</comment>
<dbReference type="PANTHER" id="PTHR33383">
    <property type="entry name" value="MEMBRANE PROTEIN INSERTION EFFICIENCY FACTOR-RELATED"/>
    <property type="match status" value="1"/>
</dbReference>
<dbReference type="SMART" id="SM01234">
    <property type="entry name" value="Haemolytic"/>
    <property type="match status" value="1"/>
</dbReference>
<comment type="function">
    <text evidence="1">Could be involved in insertion of integral membrane proteins into the membrane.</text>
</comment>
<dbReference type="STRING" id="796620.VIBC2010_13271"/>
<dbReference type="OrthoDB" id="9801753at2"/>
<protein>
    <recommendedName>
        <fullName evidence="1">Putative membrane protein insertion efficiency factor</fullName>
    </recommendedName>
</protein>
<accession>E3BH68</accession>
<dbReference type="NCBIfam" id="TIGR00278">
    <property type="entry name" value="membrane protein insertion efficiency factor YidD"/>
    <property type="match status" value="1"/>
</dbReference>
<reference evidence="2 3" key="1">
    <citation type="journal article" date="2012" name="Int. J. Syst. Evol. Microbiol.">
        <title>Vibrio caribbeanicus sp. nov., isolated from the marine sponge Scleritoderma cyanea.</title>
        <authorList>
            <person name="Hoffmann M."/>
            <person name="Monday S.R."/>
            <person name="Allard M.W."/>
            <person name="Strain E.A."/>
            <person name="Whittaker P."/>
            <person name="Naum M."/>
            <person name="McCarthy P.J."/>
            <person name="Lopez J.V."/>
            <person name="Fischer M."/>
            <person name="Brown E.W."/>
        </authorList>
    </citation>
    <scope>NUCLEOTIDE SEQUENCE [LARGE SCALE GENOMIC DNA]</scope>
    <source>
        <strain evidence="2 3">ATCC BAA-2122</strain>
    </source>
</reference>
<dbReference type="EMBL" id="AEIU01000054">
    <property type="protein sequence ID" value="EFP97591.1"/>
    <property type="molecule type" value="Genomic_DNA"/>
</dbReference>
<keyword evidence="3" id="KW-1185">Reference proteome</keyword>
<dbReference type="HAMAP" id="MF_00386">
    <property type="entry name" value="UPF0161_YidD"/>
    <property type="match status" value="1"/>
</dbReference>
<dbReference type="PANTHER" id="PTHR33383:SF1">
    <property type="entry name" value="MEMBRANE PROTEIN INSERTION EFFICIENCY FACTOR-RELATED"/>
    <property type="match status" value="1"/>
</dbReference>
<comment type="caution">
    <text evidence="2">The sequence shown here is derived from an EMBL/GenBank/DDBJ whole genome shotgun (WGS) entry which is preliminary data.</text>
</comment>
<evidence type="ECO:0000256" key="1">
    <source>
        <dbReference type="HAMAP-Rule" id="MF_00386"/>
    </source>
</evidence>
<keyword evidence="1" id="KW-0472">Membrane</keyword>
<keyword evidence="1" id="KW-1003">Cell membrane</keyword>
<dbReference type="AlphaFoldDB" id="E3BH68"/>
<gene>
    <name evidence="2" type="ORF">VIBC2010_13271</name>
</gene>
<dbReference type="Pfam" id="PF01809">
    <property type="entry name" value="YidD"/>
    <property type="match status" value="1"/>
</dbReference>
<dbReference type="RefSeq" id="WP_009600314.1">
    <property type="nucleotide sequence ID" value="NZ_AEIU01000054.1"/>
</dbReference>